<proteinExistence type="predicted"/>
<dbReference type="PANTHER" id="PTHR36854">
    <property type="entry name" value="CHROMOSOME 9, WHOLE GENOME SHOTGUN SEQUENCE"/>
    <property type="match status" value="1"/>
</dbReference>
<evidence type="ECO:0000256" key="1">
    <source>
        <dbReference type="SAM" id="MobiDB-lite"/>
    </source>
</evidence>
<comment type="caution">
    <text evidence="4">The sequence shown here is derived from an EMBL/GenBank/DDBJ whole genome shotgun (WGS) entry which is preliminary data.</text>
</comment>
<evidence type="ECO:0008006" key="6">
    <source>
        <dbReference type="Google" id="ProtNLM"/>
    </source>
</evidence>
<dbReference type="PANTHER" id="PTHR36854:SF1">
    <property type="entry name" value="TRANSMEMBRANE PROTEIN"/>
    <property type="match status" value="1"/>
</dbReference>
<dbReference type="AlphaFoldDB" id="A0A4Q4TDB4"/>
<evidence type="ECO:0000313" key="5">
    <source>
        <dbReference type="Proteomes" id="UP000293360"/>
    </source>
</evidence>
<keyword evidence="2" id="KW-0812">Transmembrane</keyword>
<keyword evidence="2" id="KW-1133">Transmembrane helix</keyword>
<evidence type="ECO:0000256" key="3">
    <source>
        <dbReference type="SAM" id="SignalP"/>
    </source>
</evidence>
<evidence type="ECO:0000313" key="4">
    <source>
        <dbReference type="EMBL" id="RYP03634.1"/>
    </source>
</evidence>
<accession>A0A4Q4TDB4</accession>
<reference evidence="4 5" key="1">
    <citation type="submission" date="2018-06" db="EMBL/GenBank/DDBJ databases">
        <title>Complete Genomes of Monosporascus.</title>
        <authorList>
            <person name="Robinson A.J."/>
            <person name="Natvig D.O."/>
        </authorList>
    </citation>
    <scope>NUCLEOTIDE SEQUENCE [LARGE SCALE GENOMIC DNA]</scope>
    <source>
        <strain evidence="4 5">CBS 110550</strain>
    </source>
</reference>
<feature type="chain" id="PRO_5020949978" description="MFS transporter" evidence="3">
    <location>
        <begin position="21"/>
        <end position="200"/>
    </location>
</feature>
<protein>
    <recommendedName>
        <fullName evidence="6">MFS transporter</fullName>
    </recommendedName>
</protein>
<dbReference type="Proteomes" id="UP000293360">
    <property type="component" value="Unassembled WGS sequence"/>
</dbReference>
<feature type="signal peptide" evidence="3">
    <location>
        <begin position="1"/>
        <end position="20"/>
    </location>
</feature>
<name>A0A4Q4TDB4_9PEZI</name>
<feature type="transmembrane region" description="Helical" evidence="2">
    <location>
        <begin position="127"/>
        <end position="145"/>
    </location>
</feature>
<keyword evidence="2" id="KW-0472">Membrane</keyword>
<organism evidence="4 5">
    <name type="scientific">Monosporascus ibericus</name>
    <dbReference type="NCBI Taxonomy" id="155417"/>
    <lineage>
        <taxon>Eukaryota</taxon>
        <taxon>Fungi</taxon>
        <taxon>Dikarya</taxon>
        <taxon>Ascomycota</taxon>
        <taxon>Pezizomycotina</taxon>
        <taxon>Sordariomycetes</taxon>
        <taxon>Xylariomycetidae</taxon>
        <taxon>Xylariales</taxon>
        <taxon>Xylariales incertae sedis</taxon>
        <taxon>Monosporascus</taxon>
    </lineage>
</organism>
<gene>
    <name evidence="4" type="ORF">DL764_005013</name>
</gene>
<dbReference type="OrthoDB" id="2142503at2759"/>
<keyword evidence="3" id="KW-0732">Signal</keyword>
<keyword evidence="5" id="KW-1185">Reference proteome</keyword>
<feature type="region of interest" description="Disordered" evidence="1">
    <location>
        <begin position="42"/>
        <end position="69"/>
    </location>
</feature>
<dbReference type="EMBL" id="QJNU01000250">
    <property type="protein sequence ID" value="RYP03634.1"/>
    <property type="molecule type" value="Genomic_DNA"/>
</dbReference>
<sequence>MTRLYLCLLLIGALVSLVSAAAPTFCKCTCFKNSTLIQLGPSKSTSPTDPTLLFSPRDSDPSPRQDTQNSLRSVALPLELEQRAASTSCTQCTRAFCLSQNLPICRDAEETDVVATCFQRDSRKDRIIVWGFILGTAGLLGWAAVRRVVELREERKIAAAAGAGAVPGGRGRGRGRSTGRQDRGAYVQVPVRGEGAGGVR</sequence>
<feature type="region of interest" description="Disordered" evidence="1">
    <location>
        <begin position="162"/>
        <end position="187"/>
    </location>
</feature>
<evidence type="ECO:0000256" key="2">
    <source>
        <dbReference type="SAM" id="Phobius"/>
    </source>
</evidence>